<sequence length="233" mass="25135">MKQSLRECLAQLTYDLSELLSKDGTANFTKELTEGISGKTRNGTIQVEGNPFHSPKAVLDRAGLLWKGIVDEFKPLSVHLKNDNLPNIRKSLNKITSKCAELTTLLTGVIVEAGSYIPGPIGIVCSLCLAISCFATGNVVGGVLNLLGCIPCAKVVGKAGKACAPLADGISGIIQRSGIERFSPVWTADMVLKYNQTFQKQLKNGVRELRSTIDALQKDMESRFKVQSLNILS</sequence>
<evidence type="ECO:0000313" key="1">
    <source>
        <dbReference type="EMBL" id="MBO8467145.1"/>
    </source>
</evidence>
<reference evidence="1" key="2">
    <citation type="journal article" date="2021" name="PeerJ">
        <title>Extensive microbial diversity within the chicken gut microbiome revealed by metagenomics and culture.</title>
        <authorList>
            <person name="Gilroy R."/>
            <person name="Ravi A."/>
            <person name="Getino M."/>
            <person name="Pursley I."/>
            <person name="Horton D.L."/>
            <person name="Alikhan N.F."/>
            <person name="Baker D."/>
            <person name="Gharbi K."/>
            <person name="Hall N."/>
            <person name="Watson M."/>
            <person name="Adriaenssens E.M."/>
            <person name="Foster-Nyarko E."/>
            <person name="Jarju S."/>
            <person name="Secka A."/>
            <person name="Antonio M."/>
            <person name="Oren A."/>
            <person name="Chaudhuri R.R."/>
            <person name="La Ragione R."/>
            <person name="Hildebrand F."/>
            <person name="Pallen M.J."/>
        </authorList>
    </citation>
    <scope>NUCLEOTIDE SEQUENCE</scope>
    <source>
        <strain evidence="1">B1-15692</strain>
    </source>
</reference>
<accession>A0A9D9I7H4</accession>
<protein>
    <submittedName>
        <fullName evidence="1">Uncharacterized protein</fullName>
    </submittedName>
</protein>
<dbReference type="Proteomes" id="UP000823660">
    <property type="component" value="Unassembled WGS sequence"/>
</dbReference>
<reference evidence="1" key="1">
    <citation type="submission" date="2020-10" db="EMBL/GenBank/DDBJ databases">
        <authorList>
            <person name="Gilroy R."/>
        </authorList>
    </citation>
    <scope>NUCLEOTIDE SEQUENCE</scope>
    <source>
        <strain evidence="1">B1-15692</strain>
    </source>
</reference>
<gene>
    <name evidence="1" type="ORF">IAB99_05210</name>
</gene>
<comment type="caution">
    <text evidence="1">The sequence shown here is derived from an EMBL/GenBank/DDBJ whole genome shotgun (WGS) entry which is preliminary data.</text>
</comment>
<name>A0A9D9I7H4_9BACT</name>
<dbReference type="AlphaFoldDB" id="A0A9D9I7H4"/>
<dbReference type="EMBL" id="JADIMH010000030">
    <property type="protein sequence ID" value="MBO8467145.1"/>
    <property type="molecule type" value="Genomic_DNA"/>
</dbReference>
<organism evidence="1 2">
    <name type="scientific">Candidatus Cryptobacteroides faecipullorum</name>
    <dbReference type="NCBI Taxonomy" id="2840764"/>
    <lineage>
        <taxon>Bacteria</taxon>
        <taxon>Pseudomonadati</taxon>
        <taxon>Bacteroidota</taxon>
        <taxon>Bacteroidia</taxon>
        <taxon>Bacteroidales</taxon>
        <taxon>Candidatus Cryptobacteroides</taxon>
    </lineage>
</organism>
<proteinExistence type="predicted"/>
<evidence type="ECO:0000313" key="2">
    <source>
        <dbReference type="Proteomes" id="UP000823660"/>
    </source>
</evidence>